<protein>
    <submittedName>
        <fullName evidence="1">Uncharacterized protein</fullName>
    </submittedName>
</protein>
<evidence type="ECO:0000313" key="1">
    <source>
        <dbReference type="EMBL" id="JAH59744.1"/>
    </source>
</evidence>
<dbReference type="EMBL" id="GBXM01048833">
    <property type="protein sequence ID" value="JAH59744.1"/>
    <property type="molecule type" value="Transcribed_RNA"/>
</dbReference>
<organism evidence="1">
    <name type="scientific">Anguilla anguilla</name>
    <name type="common">European freshwater eel</name>
    <name type="synonym">Muraena anguilla</name>
    <dbReference type="NCBI Taxonomy" id="7936"/>
    <lineage>
        <taxon>Eukaryota</taxon>
        <taxon>Metazoa</taxon>
        <taxon>Chordata</taxon>
        <taxon>Craniata</taxon>
        <taxon>Vertebrata</taxon>
        <taxon>Euteleostomi</taxon>
        <taxon>Actinopterygii</taxon>
        <taxon>Neopterygii</taxon>
        <taxon>Teleostei</taxon>
        <taxon>Anguilliformes</taxon>
        <taxon>Anguillidae</taxon>
        <taxon>Anguilla</taxon>
    </lineage>
</organism>
<name>A0A0E9U1J4_ANGAN</name>
<proteinExistence type="predicted"/>
<sequence>MKNQGSNNADLLWTHIIRFALFYTRCDETMDIYDTTYELK</sequence>
<dbReference type="AlphaFoldDB" id="A0A0E9U1J4"/>
<accession>A0A0E9U1J4</accession>
<reference evidence="1" key="1">
    <citation type="submission" date="2014-11" db="EMBL/GenBank/DDBJ databases">
        <authorList>
            <person name="Amaro Gonzalez C."/>
        </authorList>
    </citation>
    <scope>NUCLEOTIDE SEQUENCE</scope>
</reference>
<reference evidence="1" key="2">
    <citation type="journal article" date="2015" name="Fish Shellfish Immunol.">
        <title>Early steps in the European eel (Anguilla anguilla)-Vibrio vulnificus interaction in the gills: Role of the RtxA13 toxin.</title>
        <authorList>
            <person name="Callol A."/>
            <person name="Pajuelo D."/>
            <person name="Ebbesson L."/>
            <person name="Teles M."/>
            <person name="MacKenzie S."/>
            <person name="Amaro C."/>
        </authorList>
    </citation>
    <scope>NUCLEOTIDE SEQUENCE</scope>
</reference>